<dbReference type="Proteomes" id="UP001341840">
    <property type="component" value="Unassembled WGS sequence"/>
</dbReference>
<proteinExistence type="predicted"/>
<evidence type="ECO:0000313" key="1">
    <source>
        <dbReference type="EMBL" id="MED6209138.1"/>
    </source>
</evidence>
<evidence type="ECO:0000313" key="2">
    <source>
        <dbReference type="Proteomes" id="UP001341840"/>
    </source>
</evidence>
<keyword evidence="2" id="KW-1185">Reference proteome</keyword>
<protein>
    <submittedName>
        <fullName evidence="1">Uncharacterized protein</fullName>
    </submittedName>
</protein>
<dbReference type="EMBL" id="JASCZI010242027">
    <property type="protein sequence ID" value="MED6209138.1"/>
    <property type="molecule type" value="Genomic_DNA"/>
</dbReference>
<sequence>MIQPFLQPQISIKPFDELLRRLVHPKLLLLLLRHQRRSRGRRPRRGNLHAPPHGIVMPHQRVALPAATAHPGKLMSRRGMMPPSMCRDDRGEPLPGGIIRRSGRATAAAELVIQGRNIRRGGVTPTREGLVVARHRVVERLPYAFSPPHKILHVDVTLGDSVLDEEAY</sequence>
<accession>A0ABU6YKF7</accession>
<comment type="caution">
    <text evidence="1">The sequence shown here is derived from an EMBL/GenBank/DDBJ whole genome shotgun (WGS) entry which is preliminary data.</text>
</comment>
<gene>
    <name evidence="1" type="ORF">PIB30_051902</name>
</gene>
<reference evidence="1 2" key="1">
    <citation type="journal article" date="2023" name="Plants (Basel)">
        <title>Bridging the Gap: Combining Genomics and Transcriptomics Approaches to Understand Stylosanthes scabra, an Orphan Legume from the Brazilian Caatinga.</title>
        <authorList>
            <person name="Ferreira-Neto J.R.C."/>
            <person name="da Silva M.D."/>
            <person name="Binneck E."/>
            <person name="de Melo N.F."/>
            <person name="da Silva R.H."/>
            <person name="de Melo A.L.T.M."/>
            <person name="Pandolfi V."/>
            <person name="Bustamante F.O."/>
            <person name="Brasileiro-Vidal A.C."/>
            <person name="Benko-Iseppon A.M."/>
        </authorList>
    </citation>
    <scope>NUCLEOTIDE SEQUENCE [LARGE SCALE GENOMIC DNA]</scope>
    <source>
        <tissue evidence="1">Leaves</tissue>
    </source>
</reference>
<organism evidence="1 2">
    <name type="scientific">Stylosanthes scabra</name>
    <dbReference type="NCBI Taxonomy" id="79078"/>
    <lineage>
        <taxon>Eukaryota</taxon>
        <taxon>Viridiplantae</taxon>
        <taxon>Streptophyta</taxon>
        <taxon>Embryophyta</taxon>
        <taxon>Tracheophyta</taxon>
        <taxon>Spermatophyta</taxon>
        <taxon>Magnoliopsida</taxon>
        <taxon>eudicotyledons</taxon>
        <taxon>Gunneridae</taxon>
        <taxon>Pentapetalae</taxon>
        <taxon>rosids</taxon>
        <taxon>fabids</taxon>
        <taxon>Fabales</taxon>
        <taxon>Fabaceae</taxon>
        <taxon>Papilionoideae</taxon>
        <taxon>50 kb inversion clade</taxon>
        <taxon>dalbergioids sensu lato</taxon>
        <taxon>Dalbergieae</taxon>
        <taxon>Pterocarpus clade</taxon>
        <taxon>Stylosanthes</taxon>
    </lineage>
</organism>
<name>A0ABU6YKF7_9FABA</name>